<dbReference type="GO" id="GO:0000506">
    <property type="term" value="C:glycosylphosphatidylinositol-N-acetylglucosaminyltransferase (GPI-GnT) complex"/>
    <property type="evidence" value="ECO:0007669"/>
    <property type="project" value="InterPro"/>
</dbReference>
<name>A0A7S2TFK4_9EUKA</name>
<dbReference type="AlphaFoldDB" id="A0A7S2TFK4"/>
<dbReference type="GO" id="GO:0006506">
    <property type="term" value="P:GPI anchor biosynthetic process"/>
    <property type="evidence" value="ECO:0007669"/>
    <property type="project" value="InterPro"/>
</dbReference>
<organism evidence="5">
    <name type="scientific">Lotharella oceanica</name>
    <dbReference type="NCBI Taxonomy" id="641309"/>
    <lineage>
        <taxon>Eukaryota</taxon>
        <taxon>Sar</taxon>
        <taxon>Rhizaria</taxon>
        <taxon>Cercozoa</taxon>
        <taxon>Chlorarachniophyceae</taxon>
        <taxon>Lotharella</taxon>
    </lineage>
</organism>
<comment type="pathway">
    <text evidence="1">Glycolipid biosynthesis; glycosylphosphatidylinositol-anchor biosynthesis.</text>
</comment>
<accession>A0A7S2TFK4</accession>
<feature type="domain" description="Phosphatidylinositol N-acetylglucosaminyltransferase subunit H conserved" evidence="4">
    <location>
        <begin position="88"/>
        <end position="153"/>
    </location>
</feature>
<evidence type="ECO:0000256" key="1">
    <source>
        <dbReference type="ARBA" id="ARBA00004687"/>
    </source>
</evidence>
<evidence type="ECO:0000256" key="3">
    <source>
        <dbReference type="SAM" id="Phobius"/>
    </source>
</evidence>
<gene>
    <name evidence="5" type="ORF">LSP00402_LOCUS36</name>
</gene>
<comment type="similarity">
    <text evidence="2">Belongs to the PIGH family.</text>
</comment>
<keyword evidence="3" id="KW-0812">Transmembrane</keyword>
<feature type="transmembrane region" description="Helical" evidence="3">
    <location>
        <begin position="36"/>
        <end position="57"/>
    </location>
</feature>
<keyword evidence="3" id="KW-1133">Transmembrane helix</keyword>
<dbReference type="PANTHER" id="PTHR15231">
    <property type="entry name" value="PHOSPHATIDYLINOSITOL N-ACETYLGLUCOSAMINYLTRANSFERASE SUBUNIT H"/>
    <property type="match status" value="1"/>
</dbReference>
<proteinExistence type="inferred from homology"/>
<evidence type="ECO:0000259" key="4">
    <source>
        <dbReference type="Pfam" id="PF10181"/>
    </source>
</evidence>
<dbReference type="InterPro" id="IPR044215">
    <property type="entry name" value="PIG-H"/>
</dbReference>
<dbReference type="EMBL" id="HBHP01000049">
    <property type="protein sequence ID" value="CAD9743768.1"/>
    <property type="molecule type" value="Transcribed_RNA"/>
</dbReference>
<dbReference type="InterPro" id="IPR019328">
    <property type="entry name" value="PIGH-H_dom"/>
</dbReference>
<feature type="transmembrane region" description="Helical" evidence="3">
    <location>
        <begin position="63"/>
        <end position="83"/>
    </location>
</feature>
<sequence length="176" mass="19036">MQRRATRVTQLLLDHSGGGEGPAVGSLHVVRVPADVGLLLAGGFCAVLAVLGCYEALANTDAILGVASGLLVPLILMFINAGIPRQESVEVRPRIGIRLEKERMCGSAQSFWIPKEDVEDVVINEGFRNCRVVYYAAVFVRDSNKKPKPVLMFQSIDSLSLEDLVPVRNSVLACCT</sequence>
<keyword evidence="3" id="KW-0472">Membrane</keyword>
<protein>
    <recommendedName>
        <fullName evidence="4">Phosphatidylinositol N-acetylglucosaminyltransferase subunit H conserved domain-containing protein</fullName>
    </recommendedName>
</protein>
<evidence type="ECO:0000256" key="2">
    <source>
        <dbReference type="ARBA" id="ARBA00009610"/>
    </source>
</evidence>
<dbReference type="PANTHER" id="PTHR15231:SF1">
    <property type="entry name" value="PHOSPHATIDYLINOSITOL N-ACETYLGLUCOSAMINYLTRANSFERASE SUBUNIT H"/>
    <property type="match status" value="1"/>
</dbReference>
<dbReference type="Pfam" id="PF10181">
    <property type="entry name" value="PIG-H"/>
    <property type="match status" value="1"/>
</dbReference>
<evidence type="ECO:0000313" key="5">
    <source>
        <dbReference type="EMBL" id="CAD9743768.1"/>
    </source>
</evidence>
<reference evidence="5" key="1">
    <citation type="submission" date="2021-01" db="EMBL/GenBank/DDBJ databases">
        <authorList>
            <person name="Corre E."/>
            <person name="Pelletier E."/>
            <person name="Niang G."/>
            <person name="Scheremetjew M."/>
            <person name="Finn R."/>
            <person name="Kale V."/>
            <person name="Holt S."/>
            <person name="Cochrane G."/>
            <person name="Meng A."/>
            <person name="Brown T."/>
            <person name="Cohen L."/>
        </authorList>
    </citation>
    <scope>NUCLEOTIDE SEQUENCE</scope>
    <source>
        <strain evidence="5">CCMP622</strain>
    </source>
</reference>